<evidence type="ECO:0008006" key="4">
    <source>
        <dbReference type="Google" id="ProtNLM"/>
    </source>
</evidence>
<gene>
    <name evidence="2" type="ORF">B0H66DRAFT_491325</name>
</gene>
<dbReference type="PANTHER" id="PTHR46082">
    <property type="entry name" value="ATP/GTP-BINDING PROTEIN-RELATED"/>
    <property type="match status" value="1"/>
</dbReference>
<name>A0AAE0MGW3_9PEZI</name>
<evidence type="ECO:0000313" key="3">
    <source>
        <dbReference type="Proteomes" id="UP001283341"/>
    </source>
</evidence>
<dbReference type="Proteomes" id="UP001283341">
    <property type="component" value="Unassembled WGS sequence"/>
</dbReference>
<dbReference type="SUPFAM" id="SSF48452">
    <property type="entry name" value="TPR-like"/>
    <property type="match status" value="1"/>
</dbReference>
<feature type="region of interest" description="Disordered" evidence="1">
    <location>
        <begin position="215"/>
        <end position="257"/>
    </location>
</feature>
<reference evidence="2" key="2">
    <citation type="submission" date="2023-06" db="EMBL/GenBank/DDBJ databases">
        <authorList>
            <consortium name="Lawrence Berkeley National Laboratory"/>
            <person name="Haridas S."/>
            <person name="Hensen N."/>
            <person name="Bonometti L."/>
            <person name="Westerberg I."/>
            <person name="Brannstrom I.O."/>
            <person name="Guillou S."/>
            <person name="Cros-Aarteil S."/>
            <person name="Calhoun S."/>
            <person name="Kuo A."/>
            <person name="Mondo S."/>
            <person name="Pangilinan J."/>
            <person name="Riley R."/>
            <person name="Labutti K."/>
            <person name="Andreopoulos B."/>
            <person name="Lipzen A."/>
            <person name="Chen C."/>
            <person name="Yanf M."/>
            <person name="Daum C."/>
            <person name="Ng V."/>
            <person name="Clum A."/>
            <person name="Steindorff A."/>
            <person name="Ohm R."/>
            <person name="Martin F."/>
            <person name="Silar P."/>
            <person name="Natvig D."/>
            <person name="Lalanne C."/>
            <person name="Gautier V."/>
            <person name="Ament-Velasquez S.L."/>
            <person name="Kruys A."/>
            <person name="Hutchinson M.I."/>
            <person name="Powell A.J."/>
            <person name="Barry K."/>
            <person name="Miller A.N."/>
            <person name="Grigoriev I.V."/>
            <person name="Debuchy R."/>
            <person name="Gladieux P."/>
            <person name="Thoren M.H."/>
            <person name="Johannesson H."/>
        </authorList>
    </citation>
    <scope>NUCLEOTIDE SEQUENCE</scope>
    <source>
        <strain evidence="2">CBS 118394</strain>
    </source>
</reference>
<dbReference type="AlphaFoldDB" id="A0AAE0MGW3"/>
<evidence type="ECO:0000313" key="2">
    <source>
        <dbReference type="EMBL" id="KAK3331263.1"/>
    </source>
</evidence>
<dbReference type="PANTHER" id="PTHR46082:SF6">
    <property type="entry name" value="AAA+ ATPASE DOMAIN-CONTAINING PROTEIN-RELATED"/>
    <property type="match status" value="1"/>
</dbReference>
<comment type="caution">
    <text evidence="2">The sequence shown here is derived from an EMBL/GenBank/DDBJ whole genome shotgun (WGS) entry which is preliminary data.</text>
</comment>
<evidence type="ECO:0000256" key="1">
    <source>
        <dbReference type="SAM" id="MobiDB-lite"/>
    </source>
</evidence>
<accession>A0AAE0MGW3</accession>
<dbReference type="EMBL" id="JAUEDM010000001">
    <property type="protein sequence ID" value="KAK3331263.1"/>
    <property type="molecule type" value="Genomic_DNA"/>
</dbReference>
<protein>
    <recommendedName>
        <fullName evidence="4">Kinesin light chain</fullName>
    </recommendedName>
</protein>
<reference evidence="2" key="1">
    <citation type="journal article" date="2023" name="Mol. Phylogenet. Evol.">
        <title>Genome-scale phylogeny and comparative genomics of the fungal order Sordariales.</title>
        <authorList>
            <person name="Hensen N."/>
            <person name="Bonometti L."/>
            <person name="Westerberg I."/>
            <person name="Brannstrom I.O."/>
            <person name="Guillou S."/>
            <person name="Cros-Aarteil S."/>
            <person name="Calhoun S."/>
            <person name="Haridas S."/>
            <person name="Kuo A."/>
            <person name="Mondo S."/>
            <person name="Pangilinan J."/>
            <person name="Riley R."/>
            <person name="LaButti K."/>
            <person name="Andreopoulos B."/>
            <person name="Lipzen A."/>
            <person name="Chen C."/>
            <person name="Yan M."/>
            <person name="Daum C."/>
            <person name="Ng V."/>
            <person name="Clum A."/>
            <person name="Steindorff A."/>
            <person name="Ohm R.A."/>
            <person name="Martin F."/>
            <person name="Silar P."/>
            <person name="Natvig D.O."/>
            <person name="Lalanne C."/>
            <person name="Gautier V."/>
            <person name="Ament-Velasquez S.L."/>
            <person name="Kruys A."/>
            <person name="Hutchinson M.I."/>
            <person name="Powell A.J."/>
            <person name="Barry K."/>
            <person name="Miller A.N."/>
            <person name="Grigoriev I.V."/>
            <person name="Debuchy R."/>
            <person name="Gladieux P."/>
            <person name="Hiltunen Thoren M."/>
            <person name="Johannesson H."/>
        </authorList>
    </citation>
    <scope>NUCLEOTIDE SEQUENCE</scope>
    <source>
        <strain evidence="2">CBS 118394</strain>
    </source>
</reference>
<feature type="non-terminal residue" evidence="2">
    <location>
        <position position="306"/>
    </location>
</feature>
<keyword evidence="3" id="KW-1185">Reference proteome</keyword>
<organism evidence="2 3">
    <name type="scientific">Apodospora peruviana</name>
    <dbReference type="NCBI Taxonomy" id="516989"/>
    <lineage>
        <taxon>Eukaryota</taxon>
        <taxon>Fungi</taxon>
        <taxon>Dikarya</taxon>
        <taxon>Ascomycota</taxon>
        <taxon>Pezizomycotina</taxon>
        <taxon>Sordariomycetes</taxon>
        <taxon>Sordariomycetidae</taxon>
        <taxon>Sordariales</taxon>
        <taxon>Lasiosphaeriaceae</taxon>
        <taxon>Apodospora</taxon>
    </lineage>
</organism>
<proteinExistence type="predicted"/>
<sequence length="306" mass="34031">MQTLVVVFRTQSRLVEAIDTGRSLCRVAEEAMNPNHPETLKAEAEFASSLRSAGDYKAAEAQYAKTVAKSRQEYADDPEHPEALRYASELAHTYVCIGRLEDAETLALETMFEIVLKWRRKTLGEFHNLTLVSEYDLGMANRECNRLEEARQEFQTVFSQRCIGLGNTHPDTLAAKRALIITRSALSRWDDNLNCDKSLQDVEEEEGTSLLKSSVMTLSEHSDDSSSRTTSSEPSPSPSLSPPESTSVPPKPMSLDDWTSIEKSSRAIALEQESRIGADHPETINTLLWVLAVQLLVGKIVEASET</sequence>
<dbReference type="Gene3D" id="1.25.40.10">
    <property type="entry name" value="Tetratricopeptide repeat domain"/>
    <property type="match status" value="1"/>
</dbReference>
<dbReference type="Pfam" id="PF13374">
    <property type="entry name" value="TPR_10"/>
    <property type="match status" value="1"/>
</dbReference>
<dbReference type="InterPro" id="IPR011990">
    <property type="entry name" value="TPR-like_helical_dom_sf"/>
</dbReference>
<dbReference type="InterPro" id="IPR053137">
    <property type="entry name" value="NLR-like"/>
</dbReference>